<reference evidence="1" key="1">
    <citation type="journal article" date="2019" name="Science">
        <title>Mutation of a bHLH transcription factor allowed almond domestication.</title>
        <authorList>
            <person name="Sanchez-Perez R."/>
            <person name="Pavan S."/>
            <person name="Mazzeo R."/>
            <person name="Moldovan C."/>
            <person name="Aiese Cigliano R."/>
            <person name="Del Cueto J."/>
            <person name="Ricciardi F."/>
            <person name="Lotti C."/>
            <person name="Ricciardi L."/>
            <person name="Dicenta F."/>
            <person name="Lopez-Marques R.L."/>
            <person name="Lindberg Moller B."/>
        </authorList>
    </citation>
    <scope>NUCLEOTIDE SEQUENCE</scope>
</reference>
<dbReference type="EMBL" id="AP019299">
    <property type="protein sequence ID" value="BBG99473.1"/>
    <property type="molecule type" value="Genomic_DNA"/>
</dbReference>
<evidence type="ECO:0000313" key="1">
    <source>
        <dbReference type="EMBL" id="BBG99473.1"/>
    </source>
</evidence>
<dbReference type="AlphaFoldDB" id="A0A4Y1R5V7"/>
<proteinExistence type="predicted"/>
<protein>
    <submittedName>
        <fullName evidence="1">Uncharacterized protein</fullName>
    </submittedName>
</protein>
<organism evidence="1">
    <name type="scientific">Prunus dulcis</name>
    <name type="common">Almond</name>
    <name type="synonym">Amygdalus dulcis</name>
    <dbReference type="NCBI Taxonomy" id="3755"/>
    <lineage>
        <taxon>Eukaryota</taxon>
        <taxon>Viridiplantae</taxon>
        <taxon>Streptophyta</taxon>
        <taxon>Embryophyta</taxon>
        <taxon>Tracheophyta</taxon>
        <taxon>Spermatophyta</taxon>
        <taxon>Magnoliopsida</taxon>
        <taxon>eudicotyledons</taxon>
        <taxon>Gunneridae</taxon>
        <taxon>Pentapetalae</taxon>
        <taxon>rosids</taxon>
        <taxon>fabids</taxon>
        <taxon>Rosales</taxon>
        <taxon>Rosaceae</taxon>
        <taxon>Amygdaloideae</taxon>
        <taxon>Amygdaleae</taxon>
        <taxon>Prunus</taxon>
    </lineage>
</organism>
<sequence length="135" mass="14793">MCGSGGTPAQQPHAAWARTLAASALSPFSNLTLDMNPAFPHLDLQLGGDEQEESEGCDEVAADSISEAVVWGQIGVETPQSLTVHVLKVQVEGLNYLDWEQNSWETCFLARLRSRVGVSARQEHACHWEDYRING</sequence>
<accession>A0A4Y1R5V7</accession>
<name>A0A4Y1R5V7_PRUDU</name>
<gene>
    <name evidence="1" type="ORF">Prudu_009181</name>
</gene>